<evidence type="ECO:0000313" key="2">
    <source>
        <dbReference type="Proteomes" id="UP000589085"/>
    </source>
</evidence>
<comment type="caution">
    <text evidence="1">The sequence shown here is derived from an EMBL/GenBank/DDBJ whole genome shotgun (WGS) entry which is preliminary data.</text>
</comment>
<evidence type="ECO:0008006" key="3">
    <source>
        <dbReference type="Google" id="ProtNLM"/>
    </source>
</evidence>
<name>A0A7W4IC79_9PROT</name>
<protein>
    <recommendedName>
        <fullName evidence="3">Anti-sigma factor NepR domain-containing protein</fullName>
    </recommendedName>
</protein>
<accession>A0A7W4IC79</accession>
<reference evidence="1 2" key="1">
    <citation type="submission" date="2020-04" db="EMBL/GenBank/DDBJ databases">
        <title>Description of novel Gluconacetobacter.</title>
        <authorList>
            <person name="Sombolestani A."/>
        </authorList>
    </citation>
    <scope>NUCLEOTIDE SEQUENCE [LARGE SCALE GENOMIC DNA]</scope>
    <source>
        <strain evidence="1 2">LMG 19747</strain>
    </source>
</reference>
<gene>
    <name evidence="1" type="ORF">HLH48_08470</name>
</gene>
<dbReference type="AlphaFoldDB" id="A0A7W4IC79"/>
<dbReference type="EMBL" id="JABEQJ010000009">
    <property type="protein sequence ID" value="MBB2160206.1"/>
    <property type="molecule type" value="Genomic_DNA"/>
</dbReference>
<proteinExistence type="predicted"/>
<organism evidence="1 2">
    <name type="scientific">Gluconacetobacter sacchari</name>
    <dbReference type="NCBI Taxonomy" id="92759"/>
    <lineage>
        <taxon>Bacteria</taxon>
        <taxon>Pseudomonadati</taxon>
        <taxon>Pseudomonadota</taxon>
        <taxon>Alphaproteobacteria</taxon>
        <taxon>Acetobacterales</taxon>
        <taxon>Acetobacteraceae</taxon>
        <taxon>Gluconacetobacter</taxon>
    </lineage>
</organism>
<sequence>MRCLDESLIDDLEFWLRVRNQVELLQRRQVRSGQASESARPGGQIVLEAWLKSALATMAGSVVDEPIPDELLRLIGGAASSGKPE</sequence>
<dbReference type="Proteomes" id="UP000589085">
    <property type="component" value="Unassembled WGS sequence"/>
</dbReference>
<dbReference type="RefSeq" id="WP_182997069.1">
    <property type="nucleotide sequence ID" value="NZ_JABEQJ010000009.1"/>
</dbReference>
<evidence type="ECO:0000313" key="1">
    <source>
        <dbReference type="EMBL" id="MBB2160206.1"/>
    </source>
</evidence>